<dbReference type="Pfam" id="PF01370">
    <property type="entry name" value="Epimerase"/>
    <property type="match status" value="1"/>
</dbReference>
<evidence type="ECO:0000313" key="3">
    <source>
        <dbReference type="Proteomes" id="UP000070121"/>
    </source>
</evidence>
<gene>
    <name evidence="2" type="ORF">CSAL01_09110</name>
</gene>
<dbReference type="Proteomes" id="UP000070121">
    <property type="component" value="Unassembled WGS sequence"/>
</dbReference>
<dbReference type="EMBL" id="JFFI01000566">
    <property type="protein sequence ID" value="KXH66975.1"/>
    <property type="molecule type" value="Genomic_DNA"/>
</dbReference>
<dbReference type="Gene3D" id="3.40.50.720">
    <property type="entry name" value="NAD(P)-binding Rossmann-like Domain"/>
    <property type="match status" value="1"/>
</dbReference>
<dbReference type="SUPFAM" id="SSF51735">
    <property type="entry name" value="NAD(P)-binding Rossmann-fold domains"/>
    <property type="match status" value="1"/>
</dbReference>
<keyword evidence="3" id="KW-1185">Reference proteome</keyword>
<dbReference type="GO" id="GO:0005737">
    <property type="term" value="C:cytoplasm"/>
    <property type="evidence" value="ECO:0007669"/>
    <property type="project" value="TreeGrafter"/>
</dbReference>
<feature type="domain" description="NAD-dependent epimerase/dehydratase" evidence="1">
    <location>
        <begin position="6"/>
        <end position="225"/>
    </location>
</feature>
<accession>A0A135V2T5</accession>
<comment type="caution">
    <text evidence="2">The sequence shown here is derived from an EMBL/GenBank/DDBJ whole genome shotgun (WGS) entry which is preliminary data.</text>
</comment>
<dbReference type="PANTHER" id="PTHR48079:SF3">
    <property type="entry name" value="NAD-DEPENDENT EPIMERASE_DEHYDRATASE DOMAIN-CONTAINING PROTEIN"/>
    <property type="match status" value="1"/>
</dbReference>
<evidence type="ECO:0000313" key="2">
    <source>
        <dbReference type="EMBL" id="KXH66975.1"/>
    </source>
</evidence>
<sequence>MIHKTVLVAGANGYIGNAVARAFVRAGWITYGLERSSAATANLSAEDINVPAKTIDVIVSTTEVLSDYVPHFNNTMRFLRTLAARVIEAGGNKPLVIFTSGCKDYGVGPHFDGEASLSPHTEDLPIIPPPMLAPRAENATKIFDHTDVLRPVLLRPTNVYGRSASHYAGLFLVVAAAAQSGKPLVFPSKPNPVLGAVHIDDCGEAYVAVVTQPDQDSIMGQIFNISAHRYETVDEVGQALVKEYNIEAGLSCVEPQDWIPGDHPWLMMLLGFPQWTDSSKLRKVAGWENKTPVCGGRGRISQSL</sequence>
<protein>
    <submittedName>
        <fullName evidence="2">NAD dependent epimerase/dehydratase</fullName>
    </submittedName>
</protein>
<dbReference type="InterPro" id="IPR001509">
    <property type="entry name" value="Epimerase_deHydtase"/>
</dbReference>
<dbReference type="InterPro" id="IPR051783">
    <property type="entry name" value="NAD(P)-dependent_oxidoreduct"/>
</dbReference>
<proteinExistence type="predicted"/>
<name>A0A135V2T5_9PEZI</name>
<organism evidence="2 3">
    <name type="scientific">Colletotrichum salicis</name>
    <dbReference type="NCBI Taxonomy" id="1209931"/>
    <lineage>
        <taxon>Eukaryota</taxon>
        <taxon>Fungi</taxon>
        <taxon>Dikarya</taxon>
        <taxon>Ascomycota</taxon>
        <taxon>Pezizomycotina</taxon>
        <taxon>Sordariomycetes</taxon>
        <taxon>Hypocreomycetidae</taxon>
        <taxon>Glomerellales</taxon>
        <taxon>Glomerellaceae</taxon>
        <taxon>Colletotrichum</taxon>
        <taxon>Colletotrichum acutatum species complex</taxon>
    </lineage>
</organism>
<evidence type="ECO:0000259" key="1">
    <source>
        <dbReference type="Pfam" id="PF01370"/>
    </source>
</evidence>
<dbReference type="OrthoDB" id="2735536at2759"/>
<dbReference type="AlphaFoldDB" id="A0A135V2T5"/>
<dbReference type="InterPro" id="IPR036291">
    <property type="entry name" value="NAD(P)-bd_dom_sf"/>
</dbReference>
<dbReference type="GO" id="GO:0004029">
    <property type="term" value="F:aldehyde dehydrogenase (NAD+) activity"/>
    <property type="evidence" value="ECO:0007669"/>
    <property type="project" value="TreeGrafter"/>
</dbReference>
<dbReference type="PANTHER" id="PTHR48079">
    <property type="entry name" value="PROTEIN YEEZ"/>
    <property type="match status" value="1"/>
</dbReference>
<reference evidence="2 3" key="1">
    <citation type="submission" date="2014-02" db="EMBL/GenBank/DDBJ databases">
        <title>The genome sequence of Colletotrichum salicis CBS 607.94.</title>
        <authorList>
            <person name="Baroncelli R."/>
            <person name="Thon M.R."/>
        </authorList>
    </citation>
    <scope>NUCLEOTIDE SEQUENCE [LARGE SCALE GENOMIC DNA]</scope>
    <source>
        <strain evidence="2 3">CBS 607.94</strain>
    </source>
</reference>
<dbReference type="STRING" id="1209931.A0A135V2T5"/>